<dbReference type="GO" id="GO:0009691">
    <property type="term" value="P:cytokinin biosynthetic process"/>
    <property type="evidence" value="ECO:0007669"/>
    <property type="project" value="UniProtKB-UniRule"/>
</dbReference>
<evidence type="ECO:0000313" key="4">
    <source>
        <dbReference type="EMBL" id="EIJ68057.1"/>
    </source>
</evidence>
<dbReference type="PANTHER" id="PTHR31223">
    <property type="entry name" value="LOG FAMILY PROTEIN YJL055W"/>
    <property type="match status" value="1"/>
</dbReference>
<dbReference type="AlphaFoldDB" id="I3D8L4"/>
<evidence type="ECO:0000256" key="1">
    <source>
        <dbReference type="ARBA" id="ARBA00000274"/>
    </source>
</evidence>
<proteinExistence type="inferred from homology"/>
<dbReference type="eggNOG" id="COG1611">
    <property type="taxonomic scope" value="Bacteria"/>
</dbReference>
<protein>
    <recommendedName>
        <fullName evidence="3">Cytokinin riboside 5'-monophosphate phosphoribohydrolase</fullName>
        <ecNumber evidence="3">3.2.2.n1</ecNumber>
    </recommendedName>
</protein>
<gene>
    <name evidence="4" type="ORF">HMPREF1052_1296</name>
</gene>
<sequence>MKITVYCGANNSTNPKHQETTIQLGKWIAENQHTLVYGGAKKGLMGVIADTVLQHGGQVIGVIPSFLKTKEKAHTGLTEMLTVENMPARKMKMFELGEVYIALPGGLGTLEEISEMVSWARIGQNPNPCIFYNADNYYTPLKHFFDDMVNTGFLSQADRDLVLFSADLTEIQDFIEHYQAPEFHPE</sequence>
<dbReference type="OrthoDB" id="9801098at2"/>
<evidence type="ECO:0000256" key="2">
    <source>
        <dbReference type="ARBA" id="ARBA00006763"/>
    </source>
</evidence>
<comment type="catalytic activity">
    <reaction evidence="1">
        <text>AMP + H2O = D-ribose 5-phosphate + adenine</text>
        <dbReference type="Rhea" id="RHEA:20129"/>
        <dbReference type="ChEBI" id="CHEBI:15377"/>
        <dbReference type="ChEBI" id="CHEBI:16708"/>
        <dbReference type="ChEBI" id="CHEBI:78346"/>
        <dbReference type="ChEBI" id="CHEBI:456215"/>
        <dbReference type="EC" id="3.2.2.4"/>
    </reaction>
</comment>
<dbReference type="EMBL" id="AJSX01000040">
    <property type="protein sequence ID" value="EIJ68057.1"/>
    <property type="molecule type" value="Genomic_DNA"/>
</dbReference>
<dbReference type="RefSeq" id="WP_005761266.1">
    <property type="nucleotide sequence ID" value="NZ_AJSX01000040.1"/>
</dbReference>
<dbReference type="PATRIC" id="fig|1095749.3.peg.1771"/>
<dbReference type="EC" id="3.2.2.n1" evidence="3"/>
<dbReference type="GO" id="GO:0005829">
    <property type="term" value="C:cytosol"/>
    <property type="evidence" value="ECO:0007669"/>
    <property type="project" value="TreeGrafter"/>
</dbReference>
<comment type="similarity">
    <text evidence="2 3">Belongs to the LOG family.</text>
</comment>
<keyword evidence="3" id="KW-0203">Cytokinin biosynthesis</keyword>
<dbReference type="SUPFAM" id="SSF102405">
    <property type="entry name" value="MCP/YpsA-like"/>
    <property type="match status" value="1"/>
</dbReference>
<dbReference type="Pfam" id="PF03641">
    <property type="entry name" value="Lysine_decarbox"/>
    <property type="match status" value="1"/>
</dbReference>
<name>I3D8L4_9PAST</name>
<accession>I3D8L4</accession>
<evidence type="ECO:0000256" key="3">
    <source>
        <dbReference type="RuleBase" id="RU363015"/>
    </source>
</evidence>
<reference evidence="4 5" key="1">
    <citation type="submission" date="2012-03" db="EMBL/GenBank/DDBJ databases">
        <authorList>
            <person name="Harkins D.M."/>
            <person name="Madupu R."/>
            <person name="Durkin A.S."/>
            <person name="Torralba M."/>
            <person name="Methe B."/>
            <person name="Sutton G.G."/>
            <person name="Nelson K.E."/>
        </authorList>
    </citation>
    <scope>NUCLEOTIDE SEQUENCE [LARGE SCALE GENOMIC DNA]</scope>
    <source>
        <strain evidence="4 5">CCUG 2042</strain>
    </source>
</reference>
<dbReference type="InterPro" id="IPR005269">
    <property type="entry name" value="LOG"/>
</dbReference>
<dbReference type="PANTHER" id="PTHR31223:SF70">
    <property type="entry name" value="LOG FAMILY PROTEIN YJL055W"/>
    <property type="match status" value="1"/>
</dbReference>
<organism evidence="4 5">
    <name type="scientific">Pasteurella bettyae CCUG 2042</name>
    <dbReference type="NCBI Taxonomy" id="1095749"/>
    <lineage>
        <taxon>Bacteria</taxon>
        <taxon>Pseudomonadati</taxon>
        <taxon>Pseudomonadota</taxon>
        <taxon>Gammaproteobacteria</taxon>
        <taxon>Pasteurellales</taxon>
        <taxon>Pasteurellaceae</taxon>
        <taxon>Pasteurella</taxon>
    </lineage>
</organism>
<dbReference type="NCBIfam" id="TIGR00730">
    <property type="entry name" value="Rossman fold protein, TIGR00730 family"/>
    <property type="match status" value="1"/>
</dbReference>
<dbReference type="InterPro" id="IPR031100">
    <property type="entry name" value="LOG_fam"/>
</dbReference>
<keyword evidence="3" id="KW-0378">Hydrolase</keyword>
<dbReference type="Proteomes" id="UP000006457">
    <property type="component" value="Unassembled WGS sequence"/>
</dbReference>
<dbReference type="GO" id="GO:0008714">
    <property type="term" value="F:AMP nucleosidase activity"/>
    <property type="evidence" value="ECO:0007669"/>
    <property type="project" value="UniProtKB-EC"/>
</dbReference>
<keyword evidence="5" id="KW-1185">Reference proteome</keyword>
<comment type="caution">
    <text evidence="4">The sequence shown here is derived from an EMBL/GenBank/DDBJ whole genome shotgun (WGS) entry which is preliminary data.</text>
</comment>
<evidence type="ECO:0000313" key="5">
    <source>
        <dbReference type="Proteomes" id="UP000006457"/>
    </source>
</evidence>
<dbReference type="Gene3D" id="3.40.50.450">
    <property type="match status" value="1"/>
</dbReference>